<dbReference type="OrthoDB" id="177750at2"/>
<dbReference type="PANTHER" id="PTHR30582">
    <property type="entry name" value="L,D-TRANSPEPTIDASE"/>
    <property type="match status" value="1"/>
</dbReference>
<feature type="domain" description="L,D-TPase catalytic" evidence="7">
    <location>
        <begin position="1"/>
        <end position="120"/>
    </location>
</feature>
<evidence type="ECO:0000256" key="3">
    <source>
        <dbReference type="ARBA" id="ARBA00022960"/>
    </source>
</evidence>
<evidence type="ECO:0000256" key="1">
    <source>
        <dbReference type="ARBA" id="ARBA00004752"/>
    </source>
</evidence>
<name>A0A410QHB8_9FIRM</name>
<dbReference type="GO" id="GO:0016740">
    <property type="term" value="F:transferase activity"/>
    <property type="evidence" value="ECO:0007669"/>
    <property type="project" value="UniProtKB-KW"/>
</dbReference>
<evidence type="ECO:0000256" key="6">
    <source>
        <dbReference type="PROSITE-ProRule" id="PRU01373"/>
    </source>
</evidence>
<dbReference type="GO" id="GO:0071555">
    <property type="term" value="P:cell wall organization"/>
    <property type="evidence" value="ECO:0007669"/>
    <property type="project" value="UniProtKB-UniRule"/>
</dbReference>
<keyword evidence="2" id="KW-0808">Transferase</keyword>
<feature type="active site" description="Proton donor/acceptor" evidence="6">
    <location>
        <position position="70"/>
    </location>
</feature>
<gene>
    <name evidence="8" type="ORF">EQM13_02730</name>
</gene>
<dbReference type="GO" id="GO:0005576">
    <property type="term" value="C:extracellular region"/>
    <property type="evidence" value="ECO:0007669"/>
    <property type="project" value="TreeGrafter"/>
</dbReference>
<dbReference type="GO" id="GO:0018104">
    <property type="term" value="P:peptidoglycan-protein cross-linking"/>
    <property type="evidence" value="ECO:0007669"/>
    <property type="project" value="TreeGrafter"/>
</dbReference>
<dbReference type="Proteomes" id="UP000287969">
    <property type="component" value="Chromosome"/>
</dbReference>
<dbReference type="Gene3D" id="2.40.440.10">
    <property type="entry name" value="L,D-transpeptidase catalytic domain-like"/>
    <property type="match status" value="1"/>
</dbReference>
<dbReference type="GO" id="GO:0071972">
    <property type="term" value="F:peptidoglycan L,D-transpeptidase activity"/>
    <property type="evidence" value="ECO:0007669"/>
    <property type="project" value="TreeGrafter"/>
</dbReference>
<sequence length="120" mass="13908">MFTEEDQTLKIYKNGKIEKTSLGSSGEWDNFTPKGVFQIEKDRRGDWAYIPRFEQGIKYWVGFKDSYLFHSLPFDENKKLIQEEAEKLGTPASHGCIRLPVEIAKYIYDNVPEGSIVIIK</sequence>
<keyword evidence="3 6" id="KW-0133">Cell shape</keyword>
<dbReference type="UniPathway" id="UPA00219"/>
<keyword evidence="9" id="KW-1185">Reference proteome</keyword>
<accession>A0A410QHB8</accession>
<evidence type="ECO:0000256" key="4">
    <source>
        <dbReference type="ARBA" id="ARBA00022984"/>
    </source>
</evidence>
<dbReference type="PROSITE" id="PS52029">
    <property type="entry name" value="LD_TPASE"/>
    <property type="match status" value="1"/>
</dbReference>
<dbReference type="KEGG" id="spoa:EQM13_02730"/>
<dbReference type="SUPFAM" id="SSF141523">
    <property type="entry name" value="L,D-transpeptidase catalytic domain-like"/>
    <property type="match status" value="1"/>
</dbReference>
<keyword evidence="4 6" id="KW-0573">Peptidoglycan synthesis</keyword>
<dbReference type="InterPro" id="IPR005490">
    <property type="entry name" value="LD_TPept_cat_dom"/>
</dbReference>
<evidence type="ECO:0000256" key="5">
    <source>
        <dbReference type="ARBA" id="ARBA00023316"/>
    </source>
</evidence>
<proteinExistence type="predicted"/>
<feature type="active site" description="Nucleophile" evidence="6">
    <location>
        <position position="96"/>
    </location>
</feature>
<dbReference type="EMBL" id="CP035282">
    <property type="protein sequence ID" value="QAT63361.1"/>
    <property type="molecule type" value="Genomic_DNA"/>
</dbReference>
<evidence type="ECO:0000259" key="7">
    <source>
        <dbReference type="PROSITE" id="PS52029"/>
    </source>
</evidence>
<dbReference type="InterPro" id="IPR038063">
    <property type="entry name" value="Transpep_catalytic_dom"/>
</dbReference>
<evidence type="ECO:0000313" key="9">
    <source>
        <dbReference type="Proteomes" id="UP000287969"/>
    </source>
</evidence>
<keyword evidence="5 6" id="KW-0961">Cell wall biogenesis/degradation</keyword>
<protein>
    <submittedName>
        <fullName evidence="8">L,D-transpeptidase</fullName>
    </submittedName>
</protein>
<dbReference type="Pfam" id="PF03734">
    <property type="entry name" value="YkuD"/>
    <property type="match status" value="1"/>
</dbReference>
<organism evidence="8 9">
    <name type="scientific">Acidilutibacter cellobiosedens</name>
    <dbReference type="NCBI Taxonomy" id="2507161"/>
    <lineage>
        <taxon>Bacteria</taxon>
        <taxon>Bacillati</taxon>
        <taxon>Bacillota</taxon>
        <taxon>Tissierellia</taxon>
        <taxon>Tissierellales</taxon>
        <taxon>Acidilutibacteraceae</taxon>
        <taxon>Acidilutibacter</taxon>
    </lineage>
</organism>
<dbReference type="PANTHER" id="PTHR30582:SF2">
    <property type="entry name" value="L,D-TRANSPEPTIDASE YCIB-RELATED"/>
    <property type="match status" value="1"/>
</dbReference>
<dbReference type="InterPro" id="IPR050979">
    <property type="entry name" value="LD-transpeptidase"/>
</dbReference>
<comment type="pathway">
    <text evidence="1 6">Cell wall biogenesis; peptidoglycan biosynthesis.</text>
</comment>
<dbReference type="CDD" id="cd16913">
    <property type="entry name" value="YkuD_like"/>
    <property type="match status" value="1"/>
</dbReference>
<dbReference type="GO" id="GO:0008360">
    <property type="term" value="P:regulation of cell shape"/>
    <property type="evidence" value="ECO:0007669"/>
    <property type="project" value="UniProtKB-UniRule"/>
</dbReference>
<dbReference type="AlphaFoldDB" id="A0A410QHB8"/>
<evidence type="ECO:0000313" key="8">
    <source>
        <dbReference type="EMBL" id="QAT63361.1"/>
    </source>
</evidence>
<reference evidence="9" key="1">
    <citation type="submission" date="2019-01" db="EMBL/GenBank/DDBJ databases">
        <title>Draft genomes of a novel of Sporanaerobacter strains.</title>
        <authorList>
            <person name="Ma S."/>
        </authorList>
    </citation>
    <scope>NUCLEOTIDE SEQUENCE [LARGE SCALE GENOMIC DNA]</scope>
    <source>
        <strain evidence="9">NJN-17</strain>
    </source>
</reference>
<evidence type="ECO:0000256" key="2">
    <source>
        <dbReference type="ARBA" id="ARBA00022679"/>
    </source>
</evidence>